<comment type="caution">
    <text evidence="5">The sequence shown here is derived from an EMBL/GenBank/DDBJ whole genome shotgun (WGS) entry which is preliminary data.</text>
</comment>
<dbReference type="Proteomes" id="UP000193922">
    <property type="component" value="Unassembled WGS sequence"/>
</dbReference>
<dbReference type="InterPro" id="IPR002903">
    <property type="entry name" value="RsmH"/>
</dbReference>
<dbReference type="EMBL" id="MCFD01000013">
    <property type="protein sequence ID" value="ORX67117.1"/>
    <property type="molecule type" value="Genomic_DNA"/>
</dbReference>
<dbReference type="OrthoDB" id="16290at2759"/>
<dbReference type="InterPro" id="IPR023397">
    <property type="entry name" value="SAM-dep_MeTrfase_MraW_recog"/>
</dbReference>
<evidence type="ECO:0000313" key="6">
    <source>
        <dbReference type="Proteomes" id="UP000193922"/>
    </source>
</evidence>
<dbReference type="AlphaFoldDB" id="A0A1Y1W0T6"/>
<dbReference type="GO" id="GO:0071424">
    <property type="term" value="F:rRNA (cytosine-N4-)-methyltransferase activity"/>
    <property type="evidence" value="ECO:0007669"/>
    <property type="project" value="TreeGrafter"/>
</dbReference>
<evidence type="ECO:0000313" key="5">
    <source>
        <dbReference type="EMBL" id="ORX67117.1"/>
    </source>
</evidence>
<dbReference type="InterPro" id="IPR029063">
    <property type="entry name" value="SAM-dependent_MTases_sf"/>
</dbReference>
<comment type="similarity">
    <text evidence="1">Belongs to the methyltransferase superfamily. RsmH family.</text>
</comment>
<keyword evidence="4" id="KW-0949">S-adenosyl-L-methionine</keyword>
<evidence type="ECO:0000256" key="1">
    <source>
        <dbReference type="ARBA" id="ARBA00010396"/>
    </source>
</evidence>
<keyword evidence="3 5" id="KW-0808">Transferase</keyword>
<dbReference type="RefSeq" id="XP_040741039.1">
    <property type="nucleotide sequence ID" value="XM_040890569.1"/>
</dbReference>
<reference evidence="5 6" key="1">
    <citation type="submission" date="2016-07" db="EMBL/GenBank/DDBJ databases">
        <title>Pervasive Adenine N6-methylation of Active Genes in Fungi.</title>
        <authorList>
            <consortium name="DOE Joint Genome Institute"/>
            <person name="Mondo S.J."/>
            <person name="Dannebaum R.O."/>
            <person name="Kuo R.C."/>
            <person name="Labutti K."/>
            <person name="Haridas S."/>
            <person name="Kuo A."/>
            <person name="Salamov A."/>
            <person name="Ahrendt S.R."/>
            <person name="Lipzen A."/>
            <person name="Sullivan W."/>
            <person name="Andreopoulos W.B."/>
            <person name="Clum A."/>
            <person name="Lindquist E."/>
            <person name="Daum C."/>
            <person name="Ramamoorthy G.K."/>
            <person name="Gryganskyi A."/>
            <person name="Culley D."/>
            <person name="Magnuson J.K."/>
            <person name="James T.Y."/>
            <person name="O'Malley M.A."/>
            <person name="Stajich J.E."/>
            <person name="Spatafora J.W."/>
            <person name="Visel A."/>
            <person name="Grigoriev I.V."/>
        </authorList>
    </citation>
    <scope>NUCLEOTIDE SEQUENCE [LARGE SCALE GENOMIC DNA]</scope>
    <source>
        <strain evidence="5 6">ATCC 12442</strain>
    </source>
</reference>
<keyword evidence="6" id="KW-1185">Reference proteome</keyword>
<dbReference type="PANTHER" id="PTHR11265">
    <property type="entry name" value="S-ADENOSYL-METHYLTRANSFERASE MRAW"/>
    <property type="match status" value="1"/>
</dbReference>
<gene>
    <name evidence="5" type="ORF">DL89DRAFT_294903</name>
</gene>
<dbReference type="Pfam" id="PF01795">
    <property type="entry name" value="Methyltransf_5"/>
    <property type="match status" value="2"/>
</dbReference>
<dbReference type="STRING" id="61395.A0A1Y1W0T6"/>
<dbReference type="Gene3D" id="3.40.50.150">
    <property type="entry name" value="Vaccinia Virus protein VP39"/>
    <property type="match status" value="2"/>
</dbReference>
<dbReference type="GeneID" id="63807217"/>
<evidence type="ECO:0000256" key="2">
    <source>
        <dbReference type="ARBA" id="ARBA00022603"/>
    </source>
</evidence>
<dbReference type="SUPFAM" id="SSF81799">
    <property type="entry name" value="Putative methyltransferase TM0872, insert domain"/>
    <property type="match status" value="1"/>
</dbReference>
<dbReference type="GO" id="GO:0070475">
    <property type="term" value="P:rRNA base methylation"/>
    <property type="evidence" value="ECO:0007669"/>
    <property type="project" value="TreeGrafter"/>
</dbReference>
<dbReference type="PANTHER" id="PTHR11265:SF0">
    <property type="entry name" value="12S RRNA N4-METHYLCYTIDINE METHYLTRANSFERASE"/>
    <property type="match status" value="1"/>
</dbReference>
<accession>A0A1Y1W0T6</accession>
<organism evidence="5 6">
    <name type="scientific">Linderina pennispora</name>
    <dbReference type="NCBI Taxonomy" id="61395"/>
    <lineage>
        <taxon>Eukaryota</taxon>
        <taxon>Fungi</taxon>
        <taxon>Fungi incertae sedis</taxon>
        <taxon>Zoopagomycota</taxon>
        <taxon>Kickxellomycotina</taxon>
        <taxon>Kickxellomycetes</taxon>
        <taxon>Kickxellales</taxon>
        <taxon>Kickxellaceae</taxon>
        <taxon>Linderina</taxon>
    </lineage>
</organism>
<keyword evidence="2 5" id="KW-0489">Methyltransferase</keyword>
<dbReference type="SUPFAM" id="SSF53335">
    <property type="entry name" value="S-adenosyl-L-methionine-dependent methyltransferases"/>
    <property type="match status" value="1"/>
</dbReference>
<sequence length="256" mass="28155">MLSILPRLSRSVRSISTSSQLRTSPPPFPYERIHTPVMLNEVIQHLSPQDGKTYLDGTVRRSVTALDQDPTAIDKAERLAAFLAISVICKAKFDGIVLDIGVSSSQIASEDRGFSFQLADSPLDMRMSYSQEHGALTRLLPAHAIVNQFSAPITTTGELVEAVLAAVPKSYKWQIHPATRVFQSLRIEVNDELGQLDRALDAAVEALNPGGRLVVVSFHSLEDAVVKKRFRAWTDSEAVSENPRARSAKLRAIEVL</sequence>
<protein>
    <submittedName>
        <fullName evidence="5">Bacterial methyltransferase</fullName>
    </submittedName>
</protein>
<proteinExistence type="inferred from homology"/>
<evidence type="ECO:0000256" key="3">
    <source>
        <dbReference type="ARBA" id="ARBA00022679"/>
    </source>
</evidence>
<evidence type="ECO:0000256" key="4">
    <source>
        <dbReference type="ARBA" id="ARBA00022691"/>
    </source>
</evidence>
<name>A0A1Y1W0T6_9FUNG</name>